<evidence type="ECO:0000313" key="2">
    <source>
        <dbReference type="Proteomes" id="UP000287830"/>
    </source>
</evidence>
<dbReference type="Proteomes" id="UP000287830">
    <property type="component" value="Unassembled WGS sequence"/>
</dbReference>
<dbReference type="EMBL" id="BHZC01000001">
    <property type="protein sequence ID" value="GCD32382.1"/>
    <property type="molecule type" value="Genomic_DNA"/>
</dbReference>
<protein>
    <submittedName>
        <fullName evidence="1">Transcriptional regulator</fullName>
    </submittedName>
</protein>
<dbReference type="AlphaFoldDB" id="A0A7U9KN91"/>
<proteinExistence type="predicted"/>
<sequence>MMGLAECHLSVAMTHHGQAPAATAFAVAAAGRLASGLAAAGPDGLAVLGTLYLKAAMAQAGAARCAPDIRAATAVPVHLDQADDYAAELGDDDGAPAPFGARRWTSFGATNVGLYRVAASVQLSEGEDAVTVAAEIRAAARTALPRERRAHHLVDLARAYQQVGRRETAVDTLLEAEREAKEEVLCRPRAKQLVDDLRILGVDGAERRLQALATRCGLAE</sequence>
<gene>
    <name evidence="1" type="ORF">OEIGOIKO_00094</name>
</gene>
<comment type="caution">
    <text evidence="1">The sequence shown here is derived from an EMBL/GenBank/DDBJ whole genome shotgun (WGS) entry which is preliminary data.</text>
</comment>
<evidence type="ECO:0000313" key="1">
    <source>
        <dbReference type="EMBL" id="GCD32382.1"/>
    </source>
</evidence>
<organism evidence="1 2">
    <name type="scientific">Streptomyces chrestomyceticus JCM 4735</name>
    <dbReference type="NCBI Taxonomy" id="1306181"/>
    <lineage>
        <taxon>Bacteria</taxon>
        <taxon>Bacillati</taxon>
        <taxon>Actinomycetota</taxon>
        <taxon>Actinomycetes</taxon>
        <taxon>Kitasatosporales</taxon>
        <taxon>Streptomycetaceae</taxon>
        <taxon>Streptomyces</taxon>
    </lineage>
</organism>
<reference evidence="1 2" key="1">
    <citation type="submission" date="2018-11" db="EMBL/GenBank/DDBJ databases">
        <title>Whole genome sequence of Streptomyces chrestomyceticus NBRC 13444(T).</title>
        <authorList>
            <person name="Komaki H."/>
            <person name="Tamura T."/>
        </authorList>
    </citation>
    <scope>NUCLEOTIDE SEQUENCE [LARGE SCALE GENOMIC DNA]</scope>
    <source>
        <strain evidence="1 2">NBRC 13444</strain>
    </source>
</reference>
<accession>A0A7U9KN91</accession>
<name>A0A7U9KN91_9ACTN</name>